<comment type="caution">
    <text evidence="4">The sequence shown here is derived from an EMBL/GenBank/DDBJ whole genome shotgun (WGS) entry which is preliminary data.</text>
</comment>
<evidence type="ECO:0000256" key="2">
    <source>
        <dbReference type="ARBA" id="ARBA00023125"/>
    </source>
</evidence>
<evidence type="ECO:0000256" key="1">
    <source>
        <dbReference type="ARBA" id="ARBA00004123"/>
    </source>
</evidence>
<dbReference type="InterPro" id="IPR009057">
    <property type="entry name" value="Homeodomain-like_sf"/>
</dbReference>
<dbReference type="PANTHER" id="PTHR19303:SF73">
    <property type="entry name" value="PROTEIN PDC2"/>
    <property type="match status" value="1"/>
</dbReference>
<dbReference type="GO" id="GO:0003677">
    <property type="term" value="F:DNA binding"/>
    <property type="evidence" value="ECO:0007669"/>
    <property type="project" value="UniProtKB-KW"/>
</dbReference>
<dbReference type="PANTHER" id="PTHR19303">
    <property type="entry name" value="TRANSPOSON"/>
    <property type="match status" value="1"/>
</dbReference>
<dbReference type="Gene3D" id="1.10.10.60">
    <property type="entry name" value="Homeodomain-like"/>
    <property type="match status" value="1"/>
</dbReference>
<dbReference type="GO" id="GO:0005634">
    <property type="term" value="C:nucleus"/>
    <property type="evidence" value="ECO:0007669"/>
    <property type="project" value="UniProtKB-SubCell"/>
</dbReference>
<name>A0AAW1NLZ3_POPJA</name>
<dbReference type="Pfam" id="PF03221">
    <property type="entry name" value="HTH_Tnp_Tc5"/>
    <property type="match status" value="1"/>
</dbReference>
<dbReference type="Proteomes" id="UP001458880">
    <property type="component" value="Unassembled WGS sequence"/>
</dbReference>
<dbReference type="SUPFAM" id="SSF46689">
    <property type="entry name" value="Homeodomain-like"/>
    <property type="match status" value="1"/>
</dbReference>
<dbReference type="AlphaFoldDB" id="A0AAW1NLZ3"/>
<accession>A0AAW1NLZ3</accession>
<proteinExistence type="predicted"/>
<dbReference type="EMBL" id="JASPKY010000001">
    <property type="protein sequence ID" value="KAK9759341.1"/>
    <property type="molecule type" value="Genomic_DNA"/>
</dbReference>
<keyword evidence="2 4" id="KW-0238">DNA-binding</keyword>
<evidence type="ECO:0000259" key="3">
    <source>
        <dbReference type="PROSITE" id="PS51253"/>
    </source>
</evidence>
<gene>
    <name evidence="4" type="ORF">QE152_g110</name>
</gene>
<dbReference type="InterPro" id="IPR050863">
    <property type="entry name" value="CenT-Element_Derived"/>
</dbReference>
<sequence length="93" mass="10575">MCYDWFPKARSQKVPISAPIVKAKAKEIAQQMEYSAFSASDGWLQIWSKRHNITFRHTSGDAADESQIDVDQFKAKLPSILLGHPPENIYNPK</sequence>
<feature type="domain" description="HTH CENPB-type" evidence="3">
    <location>
        <begin position="1"/>
        <end position="57"/>
    </location>
</feature>
<comment type="subcellular location">
    <subcellularLocation>
        <location evidence="1">Nucleus</location>
    </subcellularLocation>
</comment>
<dbReference type="InterPro" id="IPR006600">
    <property type="entry name" value="HTH_CenpB_DNA-bd_dom"/>
</dbReference>
<protein>
    <submittedName>
        <fullName evidence="4">Tc5 transposase DNA-binding domain</fullName>
    </submittedName>
</protein>
<evidence type="ECO:0000313" key="5">
    <source>
        <dbReference type="Proteomes" id="UP001458880"/>
    </source>
</evidence>
<organism evidence="4 5">
    <name type="scientific">Popillia japonica</name>
    <name type="common">Japanese beetle</name>
    <dbReference type="NCBI Taxonomy" id="7064"/>
    <lineage>
        <taxon>Eukaryota</taxon>
        <taxon>Metazoa</taxon>
        <taxon>Ecdysozoa</taxon>
        <taxon>Arthropoda</taxon>
        <taxon>Hexapoda</taxon>
        <taxon>Insecta</taxon>
        <taxon>Pterygota</taxon>
        <taxon>Neoptera</taxon>
        <taxon>Endopterygota</taxon>
        <taxon>Coleoptera</taxon>
        <taxon>Polyphaga</taxon>
        <taxon>Scarabaeiformia</taxon>
        <taxon>Scarabaeidae</taxon>
        <taxon>Rutelinae</taxon>
        <taxon>Popillia</taxon>
    </lineage>
</organism>
<evidence type="ECO:0000313" key="4">
    <source>
        <dbReference type="EMBL" id="KAK9759341.1"/>
    </source>
</evidence>
<keyword evidence="5" id="KW-1185">Reference proteome</keyword>
<dbReference type="PROSITE" id="PS51253">
    <property type="entry name" value="HTH_CENPB"/>
    <property type="match status" value="1"/>
</dbReference>
<dbReference type="SMART" id="SM00674">
    <property type="entry name" value="CENPB"/>
    <property type="match status" value="1"/>
</dbReference>
<reference evidence="4 5" key="1">
    <citation type="journal article" date="2024" name="BMC Genomics">
        <title>De novo assembly and annotation of Popillia japonica's genome with initial clues to its potential as an invasive pest.</title>
        <authorList>
            <person name="Cucini C."/>
            <person name="Boschi S."/>
            <person name="Funari R."/>
            <person name="Cardaioli E."/>
            <person name="Iannotti N."/>
            <person name="Marturano G."/>
            <person name="Paoli F."/>
            <person name="Bruttini M."/>
            <person name="Carapelli A."/>
            <person name="Frati F."/>
            <person name="Nardi F."/>
        </authorList>
    </citation>
    <scope>NUCLEOTIDE SEQUENCE [LARGE SCALE GENOMIC DNA]</scope>
    <source>
        <strain evidence="4">DMR45628</strain>
    </source>
</reference>